<reference evidence="1" key="1">
    <citation type="submission" date="2020-06" db="EMBL/GenBank/DDBJ databases">
        <title>WGS assembly of Ceratodon purpureus strain R40.</title>
        <authorList>
            <person name="Carey S.B."/>
            <person name="Jenkins J."/>
            <person name="Shu S."/>
            <person name="Lovell J.T."/>
            <person name="Sreedasyam A."/>
            <person name="Maumus F."/>
            <person name="Tiley G.P."/>
            <person name="Fernandez-Pozo N."/>
            <person name="Barry K."/>
            <person name="Chen C."/>
            <person name="Wang M."/>
            <person name="Lipzen A."/>
            <person name="Daum C."/>
            <person name="Saski C.A."/>
            <person name="Payton A.C."/>
            <person name="Mcbreen J.C."/>
            <person name="Conrad R.E."/>
            <person name="Kollar L.M."/>
            <person name="Olsson S."/>
            <person name="Huttunen S."/>
            <person name="Landis J.B."/>
            <person name="Wickett N.J."/>
            <person name="Johnson M.G."/>
            <person name="Rensing S.A."/>
            <person name="Grimwood J."/>
            <person name="Schmutz J."/>
            <person name="Mcdaniel S.F."/>
        </authorList>
    </citation>
    <scope>NUCLEOTIDE SEQUENCE</scope>
    <source>
        <strain evidence="1">R40</strain>
    </source>
</reference>
<protein>
    <submittedName>
        <fullName evidence="1">Uncharacterized protein</fullName>
    </submittedName>
</protein>
<comment type="caution">
    <text evidence="1">The sequence shown here is derived from an EMBL/GenBank/DDBJ whole genome shotgun (WGS) entry which is preliminary data.</text>
</comment>
<gene>
    <name evidence="1" type="ORF">KC19_1G143400</name>
</gene>
<accession>A0A8T0J8E3</accession>
<sequence length="102" mass="11718">MCPLQSSPPRSTVDGGILLKIFGDRICFQCPYPNENTTICRLQELNSSKHRHTAWFIRNSVGAGGDYEHRRQAATKLHAFYTVWIRLSGCKHILRKNEEDET</sequence>
<dbReference type="EMBL" id="CM026421">
    <property type="protein sequence ID" value="KAG0591021.1"/>
    <property type="molecule type" value="Genomic_DNA"/>
</dbReference>
<dbReference type="Proteomes" id="UP000822688">
    <property type="component" value="Chromosome 1"/>
</dbReference>
<evidence type="ECO:0000313" key="2">
    <source>
        <dbReference type="Proteomes" id="UP000822688"/>
    </source>
</evidence>
<dbReference type="AlphaFoldDB" id="A0A8T0J8E3"/>
<evidence type="ECO:0000313" key="1">
    <source>
        <dbReference type="EMBL" id="KAG0591021.1"/>
    </source>
</evidence>
<name>A0A8T0J8E3_CERPU</name>
<proteinExistence type="predicted"/>
<keyword evidence="2" id="KW-1185">Reference proteome</keyword>
<organism evidence="1 2">
    <name type="scientific">Ceratodon purpureus</name>
    <name type="common">Fire moss</name>
    <name type="synonym">Dicranum purpureum</name>
    <dbReference type="NCBI Taxonomy" id="3225"/>
    <lineage>
        <taxon>Eukaryota</taxon>
        <taxon>Viridiplantae</taxon>
        <taxon>Streptophyta</taxon>
        <taxon>Embryophyta</taxon>
        <taxon>Bryophyta</taxon>
        <taxon>Bryophytina</taxon>
        <taxon>Bryopsida</taxon>
        <taxon>Dicranidae</taxon>
        <taxon>Pseudoditrichales</taxon>
        <taxon>Ditrichaceae</taxon>
        <taxon>Ceratodon</taxon>
    </lineage>
</organism>